<dbReference type="OrthoDB" id="9808770at2"/>
<dbReference type="PANTHER" id="PTHR42790:SF19">
    <property type="entry name" value="KYNURENINE_ALPHA-AMINOADIPATE AMINOTRANSFERASE, MITOCHONDRIAL"/>
    <property type="match status" value="1"/>
</dbReference>
<evidence type="ECO:0000256" key="2">
    <source>
        <dbReference type="ARBA" id="ARBA00007441"/>
    </source>
</evidence>
<keyword evidence="6" id="KW-0663">Pyridoxal phosphate</keyword>
<dbReference type="Pfam" id="PF00155">
    <property type="entry name" value="Aminotran_1_2"/>
    <property type="match status" value="1"/>
</dbReference>
<dbReference type="InterPro" id="IPR015424">
    <property type="entry name" value="PyrdxlP-dep_Trfase"/>
</dbReference>
<evidence type="ECO:0000313" key="9">
    <source>
        <dbReference type="Proteomes" id="UP000070442"/>
    </source>
</evidence>
<dbReference type="CDD" id="cd00609">
    <property type="entry name" value="AAT_like"/>
    <property type="match status" value="1"/>
</dbReference>
<evidence type="ECO:0000259" key="7">
    <source>
        <dbReference type="Pfam" id="PF00155"/>
    </source>
</evidence>
<accession>A0A134AKJ4</accession>
<comment type="subunit">
    <text evidence="3">Homodimer.</text>
</comment>
<dbReference type="PANTHER" id="PTHR42790">
    <property type="entry name" value="AMINOTRANSFERASE"/>
    <property type="match status" value="1"/>
</dbReference>
<dbReference type="SUPFAM" id="SSF53383">
    <property type="entry name" value="PLP-dependent transferases"/>
    <property type="match status" value="1"/>
</dbReference>
<proteinExistence type="inferred from homology"/>
<dbReference type="STRING" id="755172.HMPREF1863_00226"/>
<dbReference type="InterPro" id="IPR015422">
    <property type="entry name" value="PyrdxlP-dep_Trfase_small"/>
</dbReference>
<comment type="cofactor">
    <cofactor evidence="1">
        <name>pyridoxal 5'-phosphate</name>
        <dbReference type="ChEBI" id="CHEBI:597326"/>
    </cofactor>
</comment>
<comment type="similarity">
    <text evidence="2">Belongs to the class-I pyridoxal-phosphate-dependent aminotransferase family.</text>
</comment>
<evidence type="ECO:0000313" key="8">
    <source>
        <dbReference type="EMBL" id="KXB68205.1"/>
    </source>
</evidence>
<feature type="domain" description="Aminotransferase class I/classII large" evidence="7">
    <location>
        <begin position="48"/>
        <end position="393"/>
    </location>
</feature>
<comment type="caution">
    <text evidence="8">The sequence shown here is derived from an EMBL/GenBank/DDBJ whole genome shotgun (WGS) entry which is preliminary data.</text>
</comment>
<evidence type="ECO:0000256" key="1">
    <source>
        <dbReference type="ARBA" id="ARBA00001933"/>
    </source>
</evidence>
<dbReference type="Gene3D" id="3.90.1150.10">
    <property type="entry name" value="Aspartate Aminotransferase, domain 1"/>
    <property type="match status" value="1"/>
</dbReference>
<dbReference type="EMBL" id="LSDG01000005">
    <property type="protein sequence ID" value="KXB68205.1"/>
    <property type="molecule type" value="Genomic_DNA"/>
</dbReference>
<dbReference type="GO" id="GO:0008483">
    <property type="term" value="F:transaminase activity"/>
    <property type="evidence" value="ECO:0007669"/>
    <property type="project" value="UniProtKB-KW"/>
</dbReference>
<dbReference type="InterPro" id="IPR050859">
    <property type="entry name" value="Class-I_PLP-dep_aminotransf"/>
</dbReference>
<protein>
    <submittedName>
        <fullName evidence="8">Aminotransferase, class I/II</fullName>
    </submittedName>
</protein>
<organism evidence="8 9">
    <name type="scientific">Aedoeadaptatus coxii</name>
    <dbReference type="NCBI Taxonomy" id="755172"/>
    <lineage>
        <taxon>Bacteria</taxon>
        <taxon>Bacillati</taxon>
        <taxon>Bacillota</taxon>
        <taxon>Tissierellia</taxon>
        <taxon>Tissierellales</taxon>
        <taxon>Peptoniphilaceae</taxon>
        <taxon>Aedoeadaptatus</taxon>
    </lineage>
</organism>
<keyword evidence="5 8" id="KW-0808">Transferase</keyword>
<dbReference type="FunFam" id="3.40.640.10:FF:000053">
    <property type="entry name" value="Aminotransferase, class I"/>
    <property type="match status" value="1"/>
</dbReference>
<evidence type="ECO:0000256" key="4">
    <source>
        <dbReference type="ARBA" id="ARBA00022576"/>
    </source>
</evidence>
<keyword evidence="9" id="KW-1185">Reference proteome</keyword>
<evidence type="ECO:0000256" key="5">
    <source>
        <dbReference type="ARBA" id="ARBA00022679"/>
    </source>
</evidence>
<evidence type="ECO:0000256" key="3">
    <source>
        <dbReference type="ARBA" id="ARBA00011738"/>
    </source>
</evidence>
<dbReference type="GO" id="GO:1901605">
    <property type="term" value="P:alpha-amino acid metabolic process"/>
    <property type="evidence" value="ECO:0007669"/>
    <property type="project" value="TreeGrafter"/>
</dbReference>
<dbReference type="Gene3D" id="3.40.640.10">
    <property type="entry name" value="Type I PLP-dependent aspartate aminotransferase-like (Major domain)"/>
    <property type="match status" value="1"/>
</dbReference>
<gene>
    <name evidence="8" type="ORF">HMPREF1863_00226</name>
</gene>
<sequence>MTIRKEFLMPKFAKRMDNLKASEIRELLALTADPSIISFAGGLPAAELFPIDKWIEASNKVMKNNGAAALQYGPTDGYARLREHCVTRMEKVGCKDVKPEDIQILSGSQQGLDFVPRIFIDPGDYIVVESPTYLGALNAFKAYEPRFLQVALDEDGMILEDLEKQLKSHDNVKFIYVISDFQNPSGKTWTLERRKGLIELANKYDVMILEDNPYGELRFEGEIQPSLRSLDTENRVIFMGTFSKIFSPGIRVGWFNAAPKVLEKFNMVKQGADLQTSTTTQMILSQFLDDNDLEAHIDKIIEVYGKRKNVMVDAMKKYFPEKVTYTNPEGGLFLWVTLPEGLNARDIAVKAIEKKVAFVPGGAFYPDSPEENHFRLNYSCMPEDKIEEGIKRLGEVLHEVVK</sequence>
<keyword evidence="4 8" id="KW-0032">Aminotransferase</keyword>
<name>A0A134AKJ4_9FIRM</name>
<dbReference type="InterPro" id="IPR004839">
    <property type="entry name" value="Aminotransferase_I/II_large"/>
</dbReference>
<reference evidence="9" key="1">
    <citation type="submission" date="2016-01" db="EMBL/GenBank/DDBJ databases">
        <authorList>
            <person name="Mitreva M."/>
            <person name="Pepin K.H."/>
            <person name="Mihindukulasuriya K.A."/>
            <person name="Fulton R."/>
            <person name="Fronick C."/>
            <person name="O'Laughlin M."/>
            <person name="Miner T."/>
            <person name="Herter B."/>
            <person name="Rosa B.A."/>
            <person name="Cordes M."/>
            <person name="Tomlinson C."/>
            <person name="Wollam A."/>
            <person name="Palsikar V.B."/>
            <person name="Mardis E.R."/>
            <person name="Wilson R.K."/>
        </authorList>
    </citation>
    <scope>NUCLEOTIDE SEQUENCE [LARGE SCALE GENOMIC DNA]</scope>
    <source>
        <strain evidence="9">DNF00729</strain>
    </source>
</reference>
<evidence type="ECO:0000256" key="6">
    <source>
        <dbReference type="ARBA" id="ARBA00022898"/>
    </source>
</evidence>
<dbReference type="PATRIC" id="fig|755172.3.peg.219"/>
<dbReference type="InterPro" id="IPR015421">
    <property type="entry name" value="PyrdxlP-dep_Trfase_major"/>
</dbReference>
<dbReference type="GO" id="GO:0030170">
    <property type="term" value="F:pyridoxal phosphate binding"/>
    <property type="evidence" value="ECO:0007669"/>
    <property type="project" value="InterPro"/>
</dbReference>
<dbReference type="Proteomes" id="UP000070442">
    <property type="component" value="Unassembled WGS sequence"/>
</dbReference>
<dbReference type="AlphaFoldDB" id="A0A134AKJ4"/>